<dbReference type="EMBL" id="JAVVDO010000041">
    <property type="protein sequence ID" value="MDT8332986.1"/>
    <property type="molecule type" value="Genomic_DNA"/>
</dbReference>
<reference evidence="6 7" key="1">
    <citation type="journal article" date="2019" name="Microb. Pathog.">
        <title>Comparison of VITEK 2, MALDI-TOF MS, 16S rRNA gene sequencing, and whole-genome sequencing for identification of Roseomonas mucosa.</title>
        <authorList>
            <person name="Rudolph W.W."/>
            <person name="Gunzer F."/>
            <person name="Trauth M."/>
            <person name="Bunk B."/>
            <person name="Bigge R."/>
            <person name="Schrottner P."/>
        </authorList>
    </citation>
    <scope>NUCLEOTIDE SEQUENCE [LARGE SCALE GENOMIC DNA]</scope>
    <source>
        <strain evidence="6 7">DSM 103800</strain>
    </source>
</reference>
<dbReference type="SUPFAM" id="SSF51905">
    <property type="entry name" value="FAD/NAD(P)-binding domain"/>
    <property type="match status" value="1"/>
</dbReference>
<keyword evidence="3" id="KW-0560">Oxidoreductase</keyword>
<evidence type="ECO:0000256" key="4">
    <source>
        <dbReference type="ARBA" id="ARBA00023004"/>
    </source>
</evidence>
<proteinExistence type="predicted"/>
<keyword evidence="2" id="KW-0479">Metal-binding</keyword>
<keyword evidence="1" id="KW-0004">4Fe-4S</keyword>
<dbReference type="InterPro" id="IPR036188">
    <property type="entry name" value="FAD/NAD-bd_sf"/>
</dbReference>
<evidence type="ECO:0000256" key="3">
    <source>
        <dbReference type="ARBA" id="ARBA00023002"/>
    </source>
</evidence>
<evidence type="ECO:0000256" key="5">
    <source>
        <dbReference type="ARBA" id="ARBA00023014"/>
    </source>
</evidence>
<dbReference type="PANTHER" id="PTHR43498">
    <property type="entry name" value="FERREDOXIN:COB-COM HETERODISULFIDE REDUCTASE SUBUNIT A"/>
    <property type="match status" value="1"/>
</dbReference>
<evidence type="ECO:0000256" key="1">
    <source>
        <dbReference type="ARBA" id="ARBA00022485"/>
    </source>
</evidence>
<dbReference type="PANTHER" id="PTHR43498:SF1">
    <property type="entry name" value="COB--COM HETERODISULFIDE REDUCTASE IRON-SULFUR SUBUNIT A"/>
    <property type="match status" value="1"/>
</dbReference>
<dbReference type="RefSeq" id="WP_314283998.1">
    <property type="nucleotide sequence ID" value="NZ_JAVVDO010000041.1"/>
</dbReference>
<organism evidence="6 7">
    <name type="scientific">Roseomonas gilardii</name>
    <dbReference type="NCBI Taxonomy" id="257708"/>
    <lineage>
        <taxon>Bacteria</taxon>
        <taxon>Pseudomonadati</taxon>
        <taxon>Pseudomonadota</taxon>
        <taxon>Alphaproteobacteria</taxon>
        <taxon>Acetobacterales</taxon>
        <taxon>Roseomonadaceae</taxon>
        <taxon>Roseomonas</taxon>
    </lineage>
</organism>
<evidence type="ECO:0000256" key="2">
    <source>
        <dbReference type="ARBA" id="ARBA00022723"/>
    </source>
</evidence>
<evidence type="ECO:0000313" key="7">
    <source>
        <dbReference type="Proteomes" id="UP001258945"/>
    </source>
</evidence>
<dbReference type="Proteomes" id="UP001258945">
    <property type="component" value="Unassembled WGS sequence"/>
</dbReference>
<evidence type="ECO:0000313" key="6">
    <source>
        <dbReference type="EMBL" id="MDT8332986.1"/>
    </source>
</evidence>
<protein>
    <submittedName>
        <fullName evidence="6">FAD-dependent oxidoreductase</fullName>
    </submittedName>
</protein>
<dbReference type="InterPro" id="IPR039650">
    <property type="entry name" value="HdrA-like"/>
</dbReference>
<gene>
    <name evidence="6" type="ORF">RQ831_18190</name>
</gene>
<sequence length="627" mass="67171">MAYHHRGLRMLSSTDALRHYAYETNDTISDVQASGYFNRLPGVRRNDLISVEAVDGASQLRLVTDVVGNVSTILVNSVGAATDNMVSADLIVYGATPAGILAAYEARRQGKTAVIVGGWRERHVGGMMSGGLGGTDVDAVSAIGGLGYSVFKNARTASGDTWAPATQAGFMFQPRYAEAEFLRLIADQTIPVFLNTGGIVSATKSDATITQIRTADGRLYRGKIFLDATYEGDLLAKAGASFTVGREARNATTDPSNGFLGGTSTGHQFAIGSTFYSVSPYVVDGNSGSGLLPFVVAQPALAFGATDAQVQAYNFRMVLTNDSARKVPINTAAPRNYDPLRYEALGRLLALATAGGTSMSQNDFLLFNGLNSAATVFDVNNKGGLSTDFIGGGSSQYPIASYAAREDIWQRHIDWVRGLFWFWATDSRVPGAIRTAIGNLGLDALHFTDPDPRDPLNWPYHLYVREARRLVGDFVLHENDLTAADGSTPRSIKTIAVASYKIDSHHGQRYAGVDSQSNPRVWNEGNVQANMGGTDKISPLPYEILLPKRAEATNLLVTCAPSVTHPCLGSLRMEFTFMQMGQSAGMAAAQVIDQGSNVAVHDLDYATFRSRMLALPEAVPAVLPQVA</sequence>
<dbReference type="Pfam" id="PF12831">
    <property type="entry name" value="FAD_oxidored"/>
    <property type="match status" value="1"/>
</dbReference>
<accession>A0ABU3MJJ5</accession>
<name>A0ABU3MJJ5_9PROT</name>
<comment type="caution">
    <text evidence="6">The sequence shown here is derived from an EMBL/GenBank/DDBJ whole genome shotgun (WGS) entry which is preliminary data.</text>
</comment>
<keyword evidence="5" id="KW-0411">Iron-sulfur</keyword>
<keyword evidence="7" id="KW-1185">Reference proteome</keyword>
<keyword evidence="4" id="KW-0408">Iron</keyword>